<evidence type="ECO:0000313" key="2">
    <source>
        <dbReference type="EMBL" id="MFC6765315.1"/>
    </source>
</evidence>
<gene>
    <name evidence="2" type="ORF">ACFQE6_10030</name>
</gene>
<comment type="caution">
    <text evidence="2">The sequence shown here is derived from an EMBL/GenBank/DDBJ whole genome shotgun (WGS) entry which is preliminary data.</text>
</comment>
<evidence type="ECO:0000256" key="1">
    <source>
        <dbReference type="SAM" id="MobiDB-lite"/>
    </source>
</evidence>
<reference evidence="2 3" key="1">
    <citation type="journal article" date="2019" name="Int. J. Syst. Evol. Microbiol.">
        <title>The Global Catalogue of Microorganisms (GCM) 10K type strain sequencing project: providing services to taxonomists for standard genome sequencing and annotation.</title>
        <authorList>
            <consortium name="The Broad Institute Genomics Platform"/>
            <consortium name="The Broad Institute Genome Sequencing Center for Infectious Disease"/>
            <person name="Wu L."/>
            <person name="Ma J."/>
        </authorList>
    </citation>
    <scope>NUCLEOTIDE SEQUENCE [LARGE SCALE GENOMIC DNA]</scope>
    <source>
        <strain evidence="2 3">LMG 29247</strain>
    </source>
</reference>
<evidence type="ECO:0000313" key="3">
    <source>
        <dbReference type="Proteomes" id="UP001596383"/>
    </source>
</evidence>
<feature type="region of interest" description="Disordered" evidence="1">
    <location>
        <begin position="15"/>
        <end position="62"/>
    </location>
</feature>
<dbReference type="AlphaFoldDB" id="A0ABD5SJ39"/>
<name>A0ABD5SJ39_9EURY</name>
<sequence>MSLDKHVAERRRFAHLLGTDGDHGSGLPIRGRDADDEPAEDDDDDRDLERSSDDDATKSRAR</sequence>
<dbReference type="Proteomes" id="UP001596383">
    <property type="component" value="Unassembled WGS sequence"/>
</dbReference>
<feature type="compositionally biased region" description="Basic and acidic residues" evidence="1">
    <location>
        <begin position="47"/>
        <end position="62"/>
    </location>
</feature>
<dbReference type="EMBL" id="JBHSWV010000139">
    <property type="protein sequence ID" value="MFC6765315.1"/>
    <property type="molecule type" value="Genomic_DNA"/>
</dbReference>
<accession>A0ABD5SJ39</accession>
<keyword evidence="3" id="KW-1185">Reference proteome</keyword>
<proteinExistence type="predicted"/>
<organism evidence="2 3">
    <name type="scientific">Natrinema soli</name>
    <dbReference type="NCBI Taxonomy" id="1930624"/>
    <lineage>
        <taxon>Archaea</taxon>
        <taxon>Methanobacteriati</taxon>
        <taxon>Methanobacteriota</taxon>
        <taxon>Stenosarchaea group</taxon>
        <taxon>Halobacteria</taxon>
        <taxon>Halobacteriales</taxon>
        <taxon>Natrialbaceae</taxon>
        <taxon>Natrinema</taxon>
    </lineage>
</organism>
<feature type="compositionally biased region" description="Acidic residues" evidence="1">
    <location>
        <begin position="34"/>
        <end position="46"/>
    </location>
</feature>
<dbReference type="RefSeq" id="WP_273738348.1">
    <property type="nucleotide sequence ID" value="NZ_JAQIVI010000139.1"/>
</dbReference>
<protein>
    <submittedName>
        <fullName evidence="2">Uncharacterized protein</fullName>
    </submittedName>
</protein>